<organism evidence="2 3">
    <name type="scientific">Bifidobacterium canis</name>
    <dbReference type="NCBI Taxonomy" id="2610880"/>
    <lineage>
        <taxon>Bacteria</taxon>
        <taxon>Bacillati</taxon>
        <taxon>Actinomycetota</taxon>
        <taxon>Actinomycetes</taxon>
        <taxon>Bifidobacteriales</taxon>
        <taxon>Bifidobacteriaceae</taxon>
        <taxon>Bifidobacterium</taxon>
    </lineage>
</organism>
<proteinExistence type="predicted"/>
<dbReference type="Proteomes" id="UP000487882">
    <property type="component" value="Unassembled WGS sequence"/>
</dbReference>
<gene>
    <name evidence="2" type="ORF">GSD1FS_1161</name>
</gene>
<dbReference type="EMBL" id="WNLP01000005">
    <property type="protein sequence ID" value="MUH59818.1"/>
    <property type="molecule type" value="Genomic_DNA"/>
</dbReference>
<dbReference type="SUPFAM" id="SSF54001">
    <property type="entry name" value="Cysteine proteinases"/>
    <property type="match status" value="1"/>
</dbReference>
<evidence type="ECO:0000313" key="2">
    <source>
        <dbReference type="EMBL" id="MUH59818.1"/>
    </source>
</evidence>
<dbReference type="InterPro" id="IPR002931">
    <property type="entry name" value="Transglutaminase-like"/>
</dbReference>
<feature type="domain" description="Transglutaminase-like" evidence="1">
    <location>
        <begin position="437"/>
        <end position="549"/>
    </location>
</feature>
<reference evidence="2 3" key="1">
    <citation type="submission" date="2019-09" db="EMBL/GenBank/DDBJ databases">
        <title>Bifidobacterium canis sp. nov., isolated from the digestive tract of German Shepherd dog puppy.</title>
        <authorList>
            <person name="Bunesova V."/>
        </authorList>
    </citation>
    <scope>NUCLEOTIDE SEQUENCE [LARGE SCALE GENOMIC DNA]</scope>
    <source>
        <strain evidence="2 3">GSD1FS</strain>
    </source>
</reference>
<dbReference type="Pfam" id="PF01841">
    <property type="entry name" value="Transglut_core"/>
    <property type="match status" value="1"/>
</dbReference>
<dbReference type="InterPro" id="IPR038765">
    <property type="entry name" value="Papain-like_cys_pep_sf"/>
</dbReference>
<sequence length="600" mass="65815">MQYVDKHNKKLDKPKVTYFTVKDDVSLPAATGISAKIDDKGFLHVSWNPVQGASSYQVFLQARDLSEKGDGDTYVTTMRITKETKADFTEAESSADEESTFYQNKMFRSGILVDSSVNAENVYNNRLRAKGGDQSITEDMVADYVADRNTVKDVSIIVRAVKEASGDKKAEYAPLAYLNINSLLSQIPVASFTPESGYSKTTPMSHDTVKEHLTKYVSMADGSLTQGLKVLDFSKAQAYGNPDTQVITFWEVPYTVKGTILSGVVGFRHAEWSSLEDAQKSVDQATAQVVASWPKTSDLTPYTPDKNVDWHEVTKNNTVATSMPDIDKELPGIKVSGSNELVKYIAANLLVGHRVMDVSAYVNVNEADTLVQDAYREAVFQNPLLCGSQTSPDIHVDGSKVLLGVQYNSIVDELKTVDAFKKTRDGVMDLVHRYQKSAPSNPADQVKYYHDALANLVDYDYDAKESGRYIGQAVDSSVLVLLSADGKADMGNKTVCAGYAQAYQLLLQQAGIDSWYVVGLIGDTTGDSGSTRSHAWNLVNVGNGYKVVDVTWDDPEGEAPETDYLMADVNGSGEVGRRVYEDHYLPAGKLKTMVPESRIS</sequence>
<keyword evidence="3" id="KW-1185">Reference proteome</keyword>
<comment type="caution">
    <text evidence="2">The sequence shown here is derived from an EMBL/GenBank/DDBJ whole genome shotgun (WGS) entry which is preliminary data.</text>
</comment>
<dbReference type="AlphaFoldDB" id="A0A7K1J582"/>
<evidence type="ECO:0000259" key="1">
    <source>
        <dbReference type="Pfam" id="PF01841"/>
    </source>
</evidence>
<protein>
    <recommendedName>
        <fullName evidence="1">Transglutaminase-like domain-containing protein</fullName>
    </recommendedName>
</protein>
<dbReference type="Gene3D" id="3.10.620.30">
    <property type="match status" value="1"/>
</dbReference>
<accession>A0A7K1J582</accession>
<evidence type="ECO:0000313" key="3">
    <source>
        <dbReference type="Proteomes" id="UP000487882"/>
    </source>
</evidence>
<name>A0A7K1J582_9BIFI</name>